<dbReference type="EMBL" id="AY915881">
    <property type="protein sequence ID" value="AAX31102.1"/>
    <property type="molecule type" value="mRNA"/>
</dbReference>
<organism evidence="1">
    <name type="scientific">Schistosoma japonicum</name>
    <name type="common">Blood fluke</name>
    <dbReference type="NCBI Taxonomy" id="6182"/>
    <lineage>
        <taxon>Eukaryota</taxon>
        <taxon>Metazoa</taxon>
        <taxon>Spiralia</taxon>
        <taxon>Lophotrochozoa</taxon>
        <taxon>Platyhelminthes</taxon>
        <taxon>Trematoda</taxon>
        <taxon>Digenea</taxon>
        <taxon>Strigeidida</taxon>
        <taxon>Schistosomatoidea</taxon>
        <taxon>Schistosomatidae</taxon>
        <taxon>Schistosoma</taxon>
    </lineage>
</organism>
<evidence type="ECO:0000313" key="1">
    <source>
        <dbReference type="EMBL" id="AAX31102.1"/>
    </source>
</evidence>
<dbReference type="AlphaFoldDB" id="Q5BQT4"/>
<proteinExistence type="evidence at transcript level"/>
<name>Q5BQT4_SCHJA</name>
<reference evidence="1" key="2">
    <citation type="journal article" date="2006" name="PLoS Pathog.">
        <title>New perspectives on host-parasite interplay by comparative transcriptomic and proteomic analyses of Schistosoma japonicum.</title>
        <authorList>
            <person name="Liu F."/>
            <person name="Lu J."/>
            <person name="Hu W."/>
            <person name="Wang S.Y."/>
            <person name="Cui S.J."/>
            <person name="Chi M."/>
            <person name="Yan Q."/>
            <person name="Wang X.R."/>
            <person name="Song H.D."/>
            <person name="Xu X.N."/>
            <person name="Wang J.J."/>
            <person name="Zhang X.L."/>
            <person name="Zhang X."/>
            <person name="Wang Z.Q."/>
            <person name="Xue C.L."/>
            <person name="Brindley P.J."/>
            <person name="McManus D.P."/>
            <person name="Yang P.Y."/>
            <person name="Feng Z."/>
            <person name="Chen Z."/>
            <person name="Han Z.G."/>
        </authorList>
    </citation>
    <scope>NUCLEOTIDE SEQUENCE</scope>
</reference>
<sequence length="75" mass="8538">MRLGSESFAFIMSFSFGQTSRIMLQMACRSPSMVIILSKKKGIRMGMKERIKFLVHRARHDTLPCSDIIVEGSEN</sequence>
<reference evidence="1" key="1">
    <citation type="submission" date="2005-01" db="EMBL/GenBank/DDBJ databases">
        <authorList>
            <person name="Han Z."/>
        </authorList>
    </citation>
    <scope>NUCLEOTIDE SEQUENCE</scope>
</reference>
<protein>
    <submittedName>
        <fullName evidence="1">SJCHGC09817 protein</fullName>
    </submittedName>
</protein>
<accession>Q5BQT4</accession>